<comment type="function">
    <text evidence="7">Possible subunit of a heme lyase.</text>
</comment>
<dbReference type="GO" id="GO:0005886">
    <property type="term" value="C:plasma membrane"/>
    <property type="evidence" value="ECO:0007669"/>
    <property type="project" value="TreeGrafter"/>
</dbReference>
<dbReference type="PANTHER" id="PTHR47870">
    <property type="entry name" value="CYTOCHROME C-TYPE BIOGENESIS PROTEIN CCMH"/>
    <property type="match status" value="1"/>
</dbReference>
<evidence type="ECO:0000256" key="6">
    <source>
        <dbReference type="ARBA" id="ARBA00023004"/>
    </source>
</evidence>
<accession>A0A1F6CST3</accession>
<reference evidence="9 10" key="1">
    <citation type="journal article" date="2016" name="Nat. Commun.">
        <title>Thousands of microbial genomes shed light on interconnected biogeochemical processes in an aquifer system.</title>
        <authorList>
            <person name="Anantharaman K."/>
            <person name="Brown C.T."/>
            <person name="Hug L.A."/>
            <person name="Sharon I."/>
            <person name="Castelle C.J."/>
            <person name="Probst A.J."/>
            <person name="Thomas B.C."/>
            <person name="Singh A."/>
            <person name="Wilkins M.J."/>
            <person name="Karaoz U."/>
            <person name="Brodie E.L."/>
            <person name="Williams K.H."/>
            <person name="Hubbard S.S."/>
            <person name="Banfield J.F."/>
        </authorList>
    </citation>
    <scope>NUCLEOTIDE SEQUENCE [LARGE SCALE GENOMIC DNA]</scope>
    <source>
        <strain evidence="10">RIFCSPLOWO2_12_FULL_64_10</strain>
    </source>
</reference>
<dbReference type="PANTHER" id="PTHR47870:SF1">
    <property type="entry name" value="CYTOCHROME C-TYPE BIOGENESIS PROTEIN CCMH"/>
    <property type="match status" value="1"/>
</dbReference>
<proteinExistence type="inferred from homology"/>
<keyword evidence="7" id="KW-1133">Transmembrane helix</keyword>
<organism evidence="9 10">
    <name type="scientific">Handelsmanbacteria sp. (strain RIFCSPLOWO2_12_FULL_64_10)</name>
    <dbReference type="NCBI Taxonomy" id="1817868"/>
    <lineage>
        <taxon>Bacteria</taxon>
        <taxon>Candidatus Handelsmaniibacteriota</taxon>
    </lineage>
</organism>
<protein>
    <recommendedName>
        <fullName evidence="7">Cytochrome c-type biogenesis protein</fullName>
    </recommendedName>
</protein>
<keyword evidence="7" id="KW-0472">Membrane</keyword>
<evidence type="ECO:0000313" key="9">
    <source>
        <dbReference type="EMBL" id="OGG52177.1"/>
    </source>
</evidence>
<evidence type="ECO:0000256" key="7">
    <source>
        <dbReference type="RuleBase" id="RU364112"/>
    </source>
</evidence>
<comment type="similarity">
    <text evidence="1 7">Belongs to the CcmH/CycL/Ccl2/NrfF family.</text>
</comment>
<evidence type="ECO:0000259" key="8">
    <source>
        <dbReference type="Pfam" id="PF03918"/>
    </source>
</evidence>
<dbReference type="Gene3D" id="1.10.8.640">
    <property type="entry name" value="Cytochrome C biogenesis protein"/>
    <property type="match status" value="1"/>
</dbReference>
<dbReference type="CDD" id="cd16378">
    <property type="entry name" value="CcmH_N"/>
    <property type="match status" value="1"/>
</dbReference>
<dbReference type="InterPro" id="IPR051263">
    <property type="entry name" value="C-type_cytochrome_biogenesis"/>
</dbReference>
<keyword evidence="5" id="KW-0201">Cytochrome c-type biogenesis</keyword>
<evidence type="ECO:0000256" key="1">
    <source>
        <dbReference type="ARBA" id="ARBA00010342"/>
    </source>
</evidence>
<sequence length="143" mass="15482">MLVSASSPTHAVTVSEVARELSCRCGCSMTVDGCNHTNCPFAVPARRTIDEKIASGMGKEAIIQSFVAQYGEVVLAAPTKKGFNLTAWILPFVAILAGAGIVRAVIKRWARPEAQPAHEPASEAEDDVEYRARVEKELKELDR</sequence>
<comment type="caution">
    <text evidence="9">The sequence shown here is derived from an EMBL/GenBank/DDBJ whole genome shotgun (WGS) entry which is preliminary data.</text>
</comment>
<gene>
    <name evidence="9" type="ORF">A3F84_19420</name>
</gene>
<dbReference type="GO" id="GO:0017004">
    <property type="term" value="P:cytochrome complex assembly"/>
    <property type="evidence" value="ECO:0007669"/>
    <property type="project" value="UniProtKB-KW"/>
</dbReference>
<keyword evidence="6 7" id="KW-0408">Iron</keyword>
<keyword evidence="3 7" id="KW-0479">Metal-binding</keyword>
<evidence type="ECO:0000256" key="2">
    <source>
        <dbReference type="ARBA" id="ARBA00022617"/>
    </source>
</evidence>
<name>A0A1F6CST3_HANXR</name>
<evidence type="ECO:0000313" key="10">
    <source>
        <dbReference type="Proteomes" id="UP000178606"/>
    </source>
</evidence>
<keyword evidence="2 7" id="KW-0349">Heme</keyword>
<evidence type="ECO:0000256" key="4">
    <source>
        <dbReference type="ARBA" id="ARBA00022729"/>
    </source>
</evidence>
<feature type="transmembrane region" description="Helical" evidence="7">
    <location>
        <begin position="85"/>
        <end position="106"/>
    </location>
</feature>
<dbReference type="GO" id="GO:0046872">
    <property type="term" value="F:metal ion binding"/>
    <property type="evidence" value="ECO:0007669"/>
    <property type="project" value="UniProtKB-KW"/>
</dbReference>
<dbReference type="Proteomes" id="UP000178606">
    <property type="component" value="Unassembled WGS sequence"/>
</dbReference>
<evidence type="ECO:0000256" key="3">
    <source>
        <dbReference type="ARBA" id="ARBA00022723"/>
    </source>
</evidence>
<evidence type="ECO:0000256" key="5">
    <source>
        <dbReference type="ARBA" id="ARBA00022748"/>
    </source>
</evidence>
<dbReference type="InterPro" id="IPR038297">
    <property type="entry name" value="CcmH/CycL/NrfF/Ccl2_sf"/>
</dbReference>
<keyword evidence="4 7" id="KW-0732">Signal</keyword>
<dbReference type="AlphaFoldDB" id="A0A1F6CST3"/>
<dbReference type="EMBL" id="MFKF01000154">
    <property type="protein sequence ID" value="OGG52177.1"/>
    <property type="molecule type" value="Genomic_DNA"/>
</dbReference>
<dbReference type="Pfam" id="PF03918">
    <property type="entry name" value="CcmH"/>
    <property type="match status" value="1"/>
</dbReference>
<keyword evidence="7" id="KW-0812">Transmembrane</keyword>
<feature type="domain" description="CcmH/CycL/Ccl2/NrfF N-terminal" evidence="8">
    <location>
        <begin position="5"/>
        <end position="123"/>
    </location>
</feature>
<dbReference type="InterPro" id="IPR005616">
    <property type="entry name" value="CcmH/CycL/Ccl2/NrfF_N"/>
</dbReference>